<protein>
    <recommendedName>
        <fullName evidence="2">Zinc/iron-chelating domain-containing protein</fullName>
    </recommendedName>
</protein>
<dbReference type="InterPro" id="IPR052572">
    <property type="entry name" value="UPF0153_domain"/>
</dbReference>
<name>A0A382MBS8_9ZZZZ</name>
<organism evidence="1">
    <name type="scientific">marine metagenome</name>
    <dbReference type="NCBI Taxonomy" id="408172"/>
    <lineage>
        <taxon>unclassified sequences</taxon>
        <taxon>metagenomes</taxon>
        <taxon>ecological metagenomes</taxon>
    </lineage>
</organism>
<dbReference type="EMBL" id="UINC01092564">
    <property type="protein sequence ID" value="SVC46256.1"/>
    <property type="molecule type" value="Genomic_DNA"/>
</dbReference>
<dbReference type="PANTHER" id="PTHR36931:SF1">
    <property type="entry name" value="UPF0153 PROTEIN YEIW"/>
    <property type="match status" value="1"/>
</dbReference>
<gene>
    <name evidence="1" type="ORF">METZ01_LOCUS299110</name>
</gene>
<sequence length="141" mass="15977">MGINRECGSCTMCCKLLGIPEIQKPANQWCENCNVGKGCQIYQNRPFSCHQFDCLWLQLDGIPEEFRPDKTQVVLSLTDHYDEDIVAYCDPDTPDNWRNGAFGKWLLNTANKLSERLFVVCGDNRKVVRLGSVATDKKSKA</sequence>
<reference evidence="1" key="1">
    <citation type="submission" date="2018-05" db="EMBL/GenBank/DDBJ databases">
        <authorList>
            <person name="Lanie J.A."/>
            <person name="Ng W.-L."/>
            <person name="Kazmierczak K.M."/>
            <person name="Andrzejewski T.M."/>
            <person name="Davidsen T.M."/>
            <person name="Wayne K.J."/>
            <person name="Tettelin H."/>
            <person name="Glass J.I."/>
            <person name="Rusch D."/>
            <person name="Podicherti R."/>
            <person name="Tsui H.-C.T."/>
            <person name="Winkler M.E."/>
        </authorList>
    </citation>
    <scope>NUCLEOTIDE SEQUENCE</scope>
</reference>
<evidence type="ECO:0008006" key="2">
    <source>
        <dbReference type="Google" id="ProtNLM"/>
    </source>
</evidence>
<dbReference type="PANTHER" id="PTHR36931">
    <property type="entry name" value="UPF0153 PROTEIN YEIW"/>
    <property type="match status" value="1"/>
</dbReference>
<dbReference type="AlphaFoldDB" id="A0A382MBS8"/>
<proteinExistence type="predicted"/>
<accession>A0A382MBS8</accession>
<evidence type="ECO:0000313" key="1">
    <source>
        <dbReference type="EMBL" id="SVC46256.1"/>
    </source>
</evidence>